<protein>
    <recommendedName>
        <fullName evidence="3">DUF6534 domain-containing protein</fullName>
    </recommendedName>
</protein>
<gene>
    <name evidence="4" type="ORF">K466DRAFT_595988</name>
</gene>
<feature type="transmembrane region" description="Helical" evidence="2">
    <location>
        <begin position="39"/>
        <end position="62"/>
    </location>
</feature>
<keyword evidence="5" id="KW-1185">Reference proteome</keyword>
<evidence type="ECO:0000259" key="3">
    <source>
        <dbReference type="Pfam" id="PF20152"/>
    </source>
</evidence>
<feature type="transmembrane region" description="Helical" evidence="2">
    <location>
        <begin position="74"/>
        <end position="91"/>
    </location>
</feature>
<sequence>MSKVYAQPDSTLSIADTFHTVTLVHICYHYLVQNYFNPLALLAGVWSIKVFHIMVLPMTLVADIVAGLPCDRKIMPLTTGIVTLLCQTFYTRRIFLVNKRYRWIVFVIVILMLVELASIISATYFGLSVTFFEEFSPYLWLDTGSFSIATVADLVLMIVFVVIVRSSKTAFRDTRRGLDTLARYTVVATLLNTALTLAAAISSITSKQSFIYMAMAIPTTKIYANGVLAFLNLRPSLAETTLGVRTPTFSMSNLKRVFRSGVTGDAGSGDHTQPQHPSSVVIEIKMQTELRSDSSSALDDDSARAGGPSAKHPPVNGRHTQMDV</sequence>
<dbReference type="Proteomes" id="UP000308197">
    <property type="component" value="Unassembled WGS sequence"/>
</dbReference>
<organism evidence="4 5">
    <name type="scientific">Polyporus arcularius HHB13444</name>
    <dbReference type="NCBI Taxonomy" id="1314778"/>
    <lineage>
        <taxon>Eukaryota</taxon>
        <taxon>Fungi</taxon>
        <taxon>Dikarya</taxon>
        <taxon>Basidiomycota</taxon>
        <taxon>Agaricomycotina</taxon>
        <taxon>Agaricomycetes</taxon>
        <taxon>Polyporales</taxon>
        <taxon>Polyporaceae</taxon>
        <taxon>Polyporus</taxon>
    </lineage>
</organism>
<feature type="transmembrane region" description="Helical" evidence="2">
    <location>
        <begin position="12"/>
        <end position="32"/>
    </location>
</feature>
<name>A0A5C3PZI9_9APHY</name>
<accession>A0A5C3PZI9</accession>
<evidence type="ECO:0000313" key="4">
    <source>
        <dbReference type="EMBL" id="TFK91563.1"/>
    </source>
</evidence>
<keyword evidence="2" id="KW-1133">Transmembrane helix</keyword>
<dbReference type="STRING" id="1314778.A0A5C3PZI9"/>
<feature type="transmembrane region" description="Helical" evidence="2">
    <location>
        <begin position="210"/>
        <end position="231"/>
    </location>
</feature>
<dbReference type="PANTHER" id="PTHR40465">
    <property type="entry name" value="CHROMOSOME 1, WHOLE GENOME SHOTGUN SEQUENCE"/>
    <property type="match status" value="1"/>
</dbReference>
<feature type="transmembrane region" description="Helical" evidence="2">
    <location>
        <begin position="145"/>
        <end position="164"/>
    </location>
</feature>
<dbReference type="AlphaFoldDB" id="A0A5C3PZI9"/>
<dbReference type="EMBL" id="ML211017">
    <property type="protein sequence ID" value="TFK91563.1"/>
    <property type="molecule type" value="Genomic_DNA"/>
</dbReference>
<evidence type="ECO:0000313" key="5">
    <source>
        <dbReference type="Proteomes" id="UP000308197"/>
    </source>
</evidence>
<keyword evidence="2" id="KW-0472">Membrane</keyword>
<feature type="domain" description="DUF6534" evidence="3">
    <location>
        <begin position="149"/>
        <end position="235"/>
    </location>
</feature>
<dbReference type="Pfam" id="PF20152">
    <property type="entry name" value="DUF6534"/>
    <property type="match status" value="1"/>
</dbReference>
<feature type="region of interest" description="Disordered" evidence="1">
    <location>
        <begin position="290"/>
        <end position="324"/>
    </location>
</feature>
<feature type="transmembrane region" description="Helical" evidence="2">
    <location>
        <begin position="103"/>
        <end position="125"/>
    </location>
</feature>
<dbReference type="InParanoid" id="A0A5C3PZI9"/>
<feature type="transmembrane region" description="Helical" evidence="2">
    <location>
        <begin position="184"/>
        <end position="204"/>
    </location>
</feature>
<reference evidence="4 5" key="1">
    <citation type="journal article" date="2019" name="Nat. Ecol. Evol.">
        <title>Megaphylogeny resolves global patterns of mushroom evolution.</title>
        <authorList>
            <person name="Varga T."/>
            <person name="Krizsan K."/>
            <person name="Foldi C."/>
            <person name="Dima B."/>
            <person name="Sanchez-Garcia M."/>
            <person name="Sanchez-Ramirez S."/>
            <person name="Szollosi G.J."/>
            <person name="Szarkandi J.G."/>
            <person name="Papp V."/>
            <person name="Albert L."/>
            <person name="Andreopoulos W."/>
            <person name="Angelini C."/>
            <person name="Antonin V."/>
            <person name="Barry K.W."/>
            <person name="Bougher N.L."/>
            <person name="Buchanan P."/>
            <person name="Buyck B."/>
            <person name="Bense V."/>
            <person name="Catcheside P."/>
            <person name="Chovatia M."/>
            <person name="Cooper J."/>
            <person name="Damon W."/>
            <person name="Desjardin D."/>
            <person name="Finy P."/>
            <person name="Geml J."/>
            <person name="Haridas S."/>
            <person name="Hughes K."/>
            <person name="Justo A."/>
            <person name="Karasinski D."/>
            <person name="Kautmanova I."/>
            <person name="Kiss B."/>
            <person name="Kocsube S."/>
            <person name="Kotiranta H."/>
            <person name="LaButti K.M."/>
            <person name="Lechner B.E."/>
            <person name="Liimatainen K."/>
            <person name="Lipzen A."/>
            <person name="Lukacs Z."/>
            <person name="Mihaltcheva S."/>
            <person name="Morgado L.N."/>
            <person name="Niskanen T."/>
            <person name="Noordeloos M.E."/>
            <person name="Ohm R.A."/>
            <person name="Ortiz-Santana B."/>
            <person name="Ovrebo C."/>
            <person name="Racz N."/>
            <person name="Riley R."/>
            <person name="Savchenko A."/>
            <person name="Shiryaev A."/>
            <person name="Soop K."/>
            <person name="Spirin V."/>
            <person name="Szebenyi C."/>
            <person name="Tomsovsky M."/>
            <person name="Tulloss R.E."/>
            <person name="Uehling J."/>
            <person name="Grigoriev I.V."/>
            <person name="Vagvolgyi C."/>
            <person name="Papp T."/>
            <person name="Martin F.M."/>
            <person name="Miettinen O."/>
            <person name="Hibbett D.S."/>
            <person name="Nagy L.G."/>
        </authorList>
    </citation>
    <scope>NUCLEOTIDE SEQUENCE [LARGE SCALE GENOMIC DNA]</scope>
    <source>
        <strain evidence="4 5">HHB13444</strain>
    </source>
</reference>
<evidence type="ECO:0000256" key="2">
    <source>
        <dbReference type="SAM" id="Phobius"/>
    </source>
</evidence>
<proteinExistence type="predicted"/>
<dbReference type="InterPro" id="IPR045339">
    <property type="entry name" value="DUF6534"/>
</dbReference>
<keyword evidence="2" id="KW-0812">Transmembrane</keyword>
<evidence type="ECO:0000256" key="1">
    <source>
        <dbReference type="SAM" id="MobiDB-lite"/>
    </source>
</evidence>
<dbReference type="PANTHER" id="PTHR40465:SF1">
    <property type="entry name" value="DUF6534 DOMAIN-CONTAINING PROTEIN"/>
    <property type="match status" value="1"/>
</dbReference>